<dbReference type="EMBL" id="JBHUKU010000003">
    <property type="protein sequence ID" value="MFD2458154.1"/>
    <property type="molecule type" value="Genomic_DNA"/>
</dbReference>
<dbReference type="SMART" id="SM00860">
    <property type="entry name" value="SMI1_KNR4"/>
    <property type="match status" value="1"/>
</dbReference>
<dbReference type="Pfam" id="PF09346">
    <property type="entry name" value="SMI1_KNR4"/>
    <property type="match status" value="1"/>
</dbReference>
<evidence type="ECO:0000313" key="3">
    <source>
        <dbReference type="Proteomes" id="UP001597419"/>
    </source>
</evidence>
<reference evidence="3" key="1">
    <citation type="journal article" date="2019" name="Int. J. Syst. Evol. Microbiol.">
        <title>The Global Catalogue of Microorganisms (GCM) 10K type strain sequencing project: providing services to taxonomists for standard genome sequencing and annotation.</title>
        <authorList>
            <consortium name="The Broad Institute Genomics Platform"/>
            <consortium name="The Broad Institute Genome Sequencing Center for Infectious Disease"/>
            <person name="Wu L."/>
            <person name="Ma J."/>
        </authorList>
    </citation>
    <scope>NUCLEOTIDE SEQUENCE [LARGE SCALE GENOMIC DNA]</scope>
    <source>
        <strain evidence="3">CGMCC 4.7643</strain>
    </source>
</reference>
<dbReference type="InterPro" id="IPR018958">
    <property type="entry name" value="Knr4/Smi1-like_dom"/>
</dbReference>
<dbReference type="Gene3D" id="3.40.1580.10">
    <property type="entry name" value="SMI1/KNR4-like"/>
    <property type="match status" value="1"/>
</dbReference>
<name>A0ABW5GDF4_9PSEU</name>
<sequence>MPPPPLVPADWREFLQSYSSEFLESPFLREMAEEGRDDLFASETERANRWLGYEPATEDAIAAAEQRLGIRLPPSYRNFLLVSNGWHTISYAVDLLDITEIGWFADLAPRLMEAWSDSGAYDDWIEVLKRSVLISNDDGGSGHYLFLYADSVADNGEWTAYEWWPGDGDDPEPHTDFATMVTSLWEDEKRYRSGSAAGA</sequence>
<organism evidence="2 3">
    <name type="scientific">Amycolatopsis samaneae</name>
    <dbReference type="NCBI Taxonomy" id="664691"/>
    <lineage>
        <taxon>Bacteria</taxon>
        <taxon>Bacillati</taxon>
        <taxon>Actinomycetota</taxon>
        <taxon>Actinomycetes</taxon>
        <taxon>Pseudonocardiales</taxon>
        <taxon>Pseudonocardiaceae</taxon>
        <taxon>Amycolatopsis</taxon>
    </lineage>
</organism>
<evidence type="ECO:0000259" key="1">
    <source>
        <dbReference type="SMART" id="SM00860"/>
    </source>
</evidence>
<accession>A0ABW5GDF4</accession>
<dbReference type="Proteomes" id="UP001597419">
    <property type="component" value="Unassembled WGS sequence"/>
</dbReference>
<feature type="domain" description="Knr4/Smi1-like" evidence="1">
    <location>
        <begin position="55"/>
        <end position="183"/>
    </location>
</feature>
<protein>
    <submittedName>
        <fullName evidence="2">SMI1/KNR4 family protein</fullName>
    </submittedName>
</protein>
<keyword evidence="3" id="KW-1185">Reference proteome</keyword>
<dbReference type="RefSeq" id="WP_345396193.1">
    <property type="nucleotide sequence ID" value="NZ_BAABHG010000007.1"/>
</dbReference>
<proteinExistence type="predicted"/>
<dbReference type="InterPro" id="IPR037883">
    <property type="entry name" value="Knr4/Smi1-like_sf"/>
</dbReference>
<evidence type="ECO:0000313" key="2">
    <source>
        <dbReference type="EMBL" id="MFD2458154.1"/>
    </source>
</evidence>
<gene>
    <name evidence="2" type="ORF">ACFSYJ_06080</name>
</gene>
<dbReference type="SUPFAM" id="SSF160631">
    <property type="entry name" value="SMI1/KNR4-like"/>
    <property type="match status" value="1"/>
</dbReference>
<comment type="caution">
    <text evidence="2">The sequence shown here is derived from an EMBL/GenBank/DDBJ whole genome shotgun (WGS) entry which is preliminary data.</text>
</comment>